<gene>
    <name evidence="2" type="ordered locus">AALP_Aa1g110500</name>
</gene>
<dbReference type="OrthoDB" id="1091783at2759"/>
<dbReference type="AlphaFoldDB" id="A0A087HMH6"/>
<dbReference type="EMBL" id="CM002869">
    <property type="protein sequence ID" value="KFK43328.1"/>
    <property type="molecule type" value="Genomic_DNA"/>
</dbReference>
<dbReference type="Proteomes" id="UP000029120">
    <property type="component" value="Chromosome 1"/>
</dbReference>
<proteinExistence type="predicted"/>
<feature type="compositionally biased region" description="Basic and acidic residues" evidence="1">
    <location>
        <begin position="226"/>
        <end position="238"/>
    </location>
</feature>
<dbReference type="Gramene" id="KFK43328">
    <property type="protein sequence ID" value="KFK43328"/>
    <property type="gene ID" value="AALP_AA1G110500"/>
</dbReference>
<evidence type="ECO:0000313" key="2">
    <source>
        <dbReference type="EMBL" id="KFK43328.1"/>
    </source>
</evidence>
<evidence type="ECO:0008006" key="4">
    <source>
        <dbReference type="Google" id="ProtNLM"/>
    </source>
</evidence>
<feature type="compositionally biased region" description="Acidic residues" evidence="1">
    <location>
        <begin position="176"/>
        <end position="205"/>
    </location>
</feature>
<protein>
    <recommendedName>
        <fullName evidence="4">Pentatricopeptide repeat-containing protein</fullName>
    </recommendedName>
</protein>
<reference evidence="3" key="1">
    <citation type="journal article" date="2015" name="Nat. Plants">
        <title>Genome expansion of Arabis alpina linked with retrotransposition and reduced symmetric DNA methylation.</title>
        <authorList>
            <person name="Willing E.M."/>
            <person name="Rawat V."/>
            <person name="Mandakova T."/>
            <person name="Maumus F."/>
            <person name="James G.V."/>
            <person name="Nordstroem K.J."/>
            <person name="Becker C."/>
            <person name="Warthmann N."/>
            <person name="Chica C."/>
            <person name="Szarzynska B."/>
            <person name="Zytnicki M."/>
            <person name="Albani M.C."/>
            <person name="Kiefer C."/>
            <person name="Bergonzi S."/>
            <person name="Castaings L."/>
            <person name="Mateos J.L."/>
            <person name="Berns M.C."/>
            <person name="Bujdoso N."/>
            <person name="Piofczyk T."/>
            <person name="de Lorenzo L."/>
            <person name="Barrero-Sicilia C."/>
            <person name="Mateos I."/>
            <person name="Piednoel M."/>
            <person name="Hagmann J."/>
            <person name="Chen-Min-Tao R."/>
            <person name="Iglesias-Fernandez R."/>
            <person name="Schuster S.C."/>
            <person name="Alonso-Blanco C."/>
            <person name="Roudier F."/>
            <person name="Carbonero P."/>
            <person name="Paz-Ares J."/>
            <person name="Davis S.J."/>
            <person name="Pecinka A."/>
            <person name="Quesneville H."/>
            <person name="Colot V."/>
            <person name="Lysak M.A."/>
            <person name="Weigel D."/>
            <person name="Coupland G."/>
            <person name="Schneeberger K."/>
        </authorList>
    </citation>
    <scope>NUCLEOTIDE SEQUENCE [LARGE SCALE GENOMIC DNA]</scope>
    <source>
        <strain evidence="3">cv. Pajares</strain>
    </source>
</reference>
<sequence>MLIRASGSHHLWKRAYTTVPSPAPMAANKMFDELQNLTGFYLDHITSEQEKNGTSLSEAVIAGWANRLSSDGKHGQALEIYEWMEKRKMKFSPSQFAHFAEVMGKLKGDVAVNDLFKNLDPHFHKMDSSELKNWLPYKNLLEFKSLARLELALKFSKENLASSVKDSALSEKEDSVSSEEEDSASSEEDLEDADPDTALSEEELENAGPDTPEWRRHYGKSPPRTLEPKGRDGKPRIRTMEWLKMENLV</sequence>
<name>A0A087HMH6_ARAAL</name>
<accession>A0A087HMH6</accession>
<evidence type="ECO:0000313" key="3">
    <source>
        <dbReference type="Proteomes" id="UP000029120"/>
    </source>
</evidence>
<keyword evidence="3" id="KW-1185">Reference proteome</keyword>
<evidence type="ECO:0000256" key="1">
    <source>
        <dbReference type="SAM" id="MobiDB-lite"/>
    </source>
</evidence>
<feature type="region of interest" description="Disordered" evidence="1">
    <location>
        <begin position="164"/>
        <end position="238"/>
    </location>
</feature>
<organism evidence="2 3">
    <name type="scientific">Arabis alpina</name>
    <name type="common">Alpine rock-cress</name>
    <dbReference type="NCBI Taxonomy" id="50452"/>
    <lineage>
        <taxon>Eukaryota</taxon>
        <taxon>Viridiplantae</taxon>
        <taxon>Streptophyta</taxon>
        <taxon>Embryophyta</taxon>
        <taxon>Tracheophyta</taxon>
        <taxon>Spermatophyta</taxon>
        <taxon>Magnoliopsida</taxon>
        <taxon>eudicotyledons</taxon>
        <taxon>Gunneridae</taxon>
        <taxon>Pentapetalae</taxon>
        <taxon>rosids</taxon>
        <taxon>malvids</taxon>
        <taxon>Brassicales</taxon>
        <taxon>Brassicaceae</taxon>
        <taxon>Arabideae</taxon>
        <taxon>Arabis</taxon>
    </lineage>
</organism>
<dbReference type="OMA" id="RIRTMEW"/>